<evidence type="ECO:0000256" key="5">
    <source>
        <dbReference type="ARBA" id="ARBA00022645"/>
    </source>
</evidence>
<evidence type="ECO:0000313" key="20">
    <source>
        <dbReference type="Proteomes" id="UP000515909"/>
    </source>
</evidence>
<dbReference type="SUPFAM" id="SSF56601">
    <property type="entry name" value="beta-lactamase/transpeptidase-like"/>
    <property type="match status" value="1"/>
</dbReference>
<sequence length="460" mass="50436">MSHRRQNFHEKKLASLFSVLLVCCVLFTAVPAQAASFPVDFDTSCAAIALVNLDTGTTVYQKNADTRREPASLTKIMTYIIVSEHVKDLQGTRVTVSKEVVDRLLGTGSSMSNIRVGNVLTVYQLLNCMMVPSGNDAALVLADYVGNGSVDKFVELMNEKAKALGCKGTRFANPHGLHNDQHYTTANDLVKITRCAMSLPYFMQICSQTRYTYKPVGGPDAGKQMPTLSTTNLLIDKNALGGKYFYTYAKGIKTGHTDEAGYCLISTASAYGYTYLCVALGAPSVDANGKAVTARGEMLDSAALYRWALTKLELKKIVGTDQSLGEVKLNYAWQKDSLLLSAEKSFSAILPKDVSSSSIIINKTVPDHVDAPVKKGDVIGKATLKYADQTLATINLVASESAERSELLHMTDVVKSIFTSIWFLIIAALIILLVVIYIILTLIYNRKKKNMRKVKKYRKM</sequence>
<keyword evidence="16" id="KW-0472">Membrane</keyword>
<keyword evidence="5 19" id="KW-0121">Carboxypeptidase</keyword>
<dbReference type="Gene3D" id="2.60.410.10">
    <property type="entry name" value="D-Ala-D-Ala carboxypeptidase, C-terminal domain"/>
    <property type="match status" value="1"/>
</dbReference>
<evidence type="ECO:0000256" key="8">
    <source>
        <dbReference type="ARBA" id="ARBA00022801"/>
    </source>
</evidence>
<feature type="active site" evidence="13">
    <location>
        <position position="133"/>
    </location>
</feature>
<feature type="active site" description="Acyl-ester intermediate" evidence="13">
    <location>
        <position position="72"/>
    </location>
</feature>
<evidence type="ECO:0000256" key="17">
    <source>
        <dbReference type="SAM" id="SignalP"/>
    </source>
</evidence>
<evidence type="ECO:0000313" key="19">
    <source>
        <dbReference type="EMBL" id="QNK42542.1"/>
    </source>
</evidence>
<dbReference type="Gene3D" id="3.40.710.10">
    <property type="entry name" value="DD-peptidase/beta-lactamase superfamily"/>
    <property type="match status" value="1"/>
</dbReference>
<evidence type="ECO:0000256" key="4">
    <source>
        <dbReference type="ARBA" id="ARBA00012448"/>
    </source>
</evidence>
<name>A0A7G8TG01_9FIRM</name>
<organism evidence="19 20">
    <name type="scientific">Caproicibacter fermentans</name>
    <dbReference type="NCBI Taxonomy" id="2576756"/>
    <lineage>
        <taxon>Bacteria</taxon>
        <taxon>Bacillati</taxon>
        <taxon>Bacillota</taxon>
        <taxon>Clostridia</taxon>
        <taxon>Eubacteriales</taxon>
        <taxon>Acutalibacteraceae</taxon>
        <taxon>Caproicibacter</taxon>
    </lineage>
</organism>
<evidence type="ECO:0000256" key="11">
    <source>
        <dbReference type="ARBA" id="ARBA00023316"/>
    </source>
</evidence>
<dbReference type="EMBL" id="CP060286">
    <property type="protein sequence ID" value="QNK42542.1"/>
    <property type="molecule type" value="Genomic_DNA"/>
</dbReference>
<dbReference type="EC" id="3.4.16.4" evidence="4"/>
<comment type="catalytic activity">
    <reaction evidence="12">
        <text>Preferential cleavage: (Ac)2-L-Lys-D-Ala-|-D-Ala. Also transpeptidation of peptidyl-alanyl moieties that are N-acyl substituents of D-alanine.</text>
        <dbReference type="EC" id="3.4.16.4"/>
    </reaction>
</comment>
<feature type="active site" description="Proton acceptor" evidence="13">
    <location>
        <position position="75"/>
    </location>
</feature>
<dbReference type="SUPFAM" id="SSF69189">
    <property type="entry name" value="Penicillin-binding protein associated domain"/>
    <property type="match status" value="1"/>
</dbReference>
<dbReference type="GO" id="GO:0006508">
    <property type="term" value="P:proteolysis"/>
    <property type="evidence" value="ECO:0007669"/>
    <property type="project" value="UniProtKB-KW"/>
</dbReference>
<feature type="chain" id="PRO_5028813927" description="serine-type D-Ala-D-Ala carboxypeptidase" evidence="17">
    <location>
        <begin position="35"/>
        <end position="460"/>
    </location>
</feature>
<feature type="binding site" evidence="14">
    <location>
        <position position="253"/>
    </location>
    <ligand>
        <name>substrate</name>
    </ligand>
</feature>
<dbReference type="InterPro" id="IPR001967">
    <property type="entry name" value="Peptidase_S11_N"/>
</dbReference>
<feature type="signal peptide" evidence="17">
    <location>
        <begin position="1"/>
        <end position="34"/>
    </location>
</feature>
<dbReference type="KEGG" id="cfem:HCR03_06570"/>
<evidence type="ECO:0000256" key="16">
    <source>
        <dbReference type="SAM" id="Phobius"/>
    </source>
</evidence>
<keyword evidence="9" id="KW-0133">Cell shape</keyword>
<keyword evidence="11" id="KW-0961">Cell wall biogenesis/degradation</keyword>
<keyword evidence="16" id="KW-0812">Transmembrane</keyword>
<feature type="transmembrane region" description="Helical" evidence="16">
    <location>
        <begin position="421"/>
        <end position="444"/>
    </location>
</feature>
<dbReference type="GO" id="GO:0009252">
    <property type="term" value="P:peptidoglycan biosynthetic process"/>
    <property type="evidence" value="ECO:0007669"/>
    <property type="project" value="UniProtKB-UniPathway"/>
</dbReference>
<dbReference type="Proteomes" id="UP000515909">
    <property type="component" value="Chromosome"/>
</dbReference>
<evidence type="ECO:0000256" key="3">
    <source>
        <dbReference type="ARBA" id="ARBA00007164"/>
    </source>
</evidence>
<dbReference type="PANTHER" id="PTHR21581:SF6">
    <property type="entry name" value="TRAFFICKING PROTEIN PARTICLE COMPLEX SUBUNIT 12"/>
    <property type="match status" value="1"/>
</dbReference>
<protein>
    <recommendedName>
        <fullName evidence="4">serine-type D-Ala-D-Ala carboxypeptidase</fullName>
        <ecNumber evidence="4">3.4.16.4</ecNumber>
    </recommendedName>
</protein>
<evidence type="ECO:0000256" key="6">
    <source>
        <dbReference type="ARBA" id="ARBA00022670"/>
    </source>
</evidence>
<proteinExistence type="inferred from homology"/>
<dbReference type="Pfam" id="PF07943">
    <property type="entry name" value="PBP5_C"/>
    <property type="match status" value="1"/>
</dbReference>
<dbReference type="UniPathway" id="UPA00219"/>
<dbReference type="InterPro" id="IPR012907">
    <property type="entry name" value="Peptidase_S11_C"/>
</dbReference>
<dbReference type="PRINTS" id="PR00725">
    <property type="entry name" value="DADACBPTASE1"/>
</dbReference>
<evidence type="ECO:0000256" key="12">
    <source>
        <dbReference type="ARBA" id="ARBA00034000"/>
    </source>
</evidence>
<reference evidence="19 20" key="1">
    <citation type="submission" date="2020-08" db="EMBL/GenBank/DDBJ databases">
        <title>The isolate Caproiciproducens sp. 7D4C2 produces n-caproate at mildly acidic conditions from hexoses: genome and rBOX comparison with related strains and chain-elongating bacteria.</title>
        <authorList>
            <person name="Esquivel-Elizondo S."/>
            <person name="Bagci C."/>
            <person name="Temovska M."/>
            <person name="Jeon B.S."/>
            <person name="Bessarab I."/>
            <person name="Williams R.B.H."/>
            <person name="Huson D.H."/>
            <person name="Angenent L.T."/>
        </authorList>
    </citation>
    <scope>NUCLEOTIDE SEQUENCE [LARGE SCALE GENOMIC DNA]</scope>
    <source>
        <strain evidence="19 20">7D4C2</strain>
    </source>
</reference>
<evidence type="ECO:0000256" key="13">
    <source>
        <dbReference type="PIRSR" id="PIRSR618044-1"/>
    </source>
</evidence>
<evidence type="ECO:0000256" key="2">
    <source>
        <dbReference type="ARBA" id="ARBA00004752"/>
    </source>
</evidence>
<keyword evidence="10" id="KW-0573">Peptidoglycan synthesis</keyword>
<dbReference type="GO" id="GO:0071555">
    <property type="term" value="P:cell wall organization"/>
    <property type="evidence" value="ECO:0007669"/>
    <property type="project" value="UniProtKB-KW"/>
</dbReference>
<keyword evidence="8" id="KW-0378">Hydrolase</keyword>
<dbReference type="AlphaFoldDB" id="A0A7G8TG01"/>
<comment type="pathway">
    <text evidence="2">Cell wall biogenesis; peptidoglycan biosynthesis.</text>
</comment>
<gene>
    <name evidence="19" type="ORF">HCR03_06570</name>
</gene>
<feature type="domain" description="Peptidase S11 D-Ala-D-Ala carboxypeptidase A C-terminal" evidence="18">
    <location>
        <begin position="312"/>
        <end position="404"/>
    </location>
</feature>
<dbReference type="GO" id="GO:0008360">
    <property type="term" value="P:regulation of cell shape"/>
    <property type="evidence" value="ECO:0007669"/>
    <property type="project" value="UniProtKB-KW"/>
</dbReference>
<evidence type="ECO:0000256" key="14">
    <source>
        <dbReference type="PIRSR" id="PIRSR618044-2"/>
    </source>
</evidence>
<evidence type="ECO:0000259" key="18">
    <source>
        <dbReference type="SMART" id="SM00936"/>
    </source>
</evidence>
<dbReference type="InterPro" id="IPR012338">
    <property type="entry name" value="Beta-lactam/transpept-like"/>
</dbReference>
<dbReference type="Pfam" id="PF00768">
    <property type="entry name" value="Peptidase_S11"/>
    <property type="match status" value="1"/>
</dbReference>
<evidence type="ECO:0000256" key="10">
    <source>
        <dbReference type="ARBA" id="ARBA00022984"/>
    </source>
</evidence>
<dbReference type="InterPro" id="IPR018044">
    <property type="entry name" value="Peptidase_S11"/>
</dbReference>
<keyword evidence="6" id="KW-0645">Protease</keyword>
<dbReference type="InterPro" id="IPR015956">
    <property type="entry name" value="Peniciliin-bd_prot_C_sf"/>
</dbReference>
<accession>A0A7G8TG01</accession>
<evidence type="ECO:0000256" key="15">
    <source>
        <dbReference type="RuleBase" id="RU004016"/>
    </source>
</evidence>
<evidence type="ECO:0000256" key="7">
    <source>
        <dbReference type="ARBA" id="ARBA00022729"/>
    </source>
</evidence>
<evidence type="ECO:0000256" key="1">
    <source>
        <dbReference type="ARBA" id="ARBA00003217"/>
    </source>
</evidence>
<dbReference type="InterPro" id="IPR037167">
    <property type="entry name" value="Peptidase_S11_C_sf"/>
</dbReference>
<comment type="similarity">
    <text evidence="3 15">Belongs to the peptidase S11 family.</text>
</comment>
<dbReference type="GO" id="GO:0009002">
    <property type="term" value="F:serine-type D-Ala-D-Ala carboxypeptidase activity"/>
    <property type="evidence" value="ECO:0007669"/>
    <property type="project" value="UniProtKB-EC"/>
</dbReference>
<evidence type="ECO:0000256" key="9">
    <source>
        <dbReference type="ARBA" id="ARBA00022960"/>
    </source>
</evidence>
<dbReference type="SMART" id="SM00936">
    <property type="entry name" value="PBP5_C"/>
    <property type="match status" value="1"/>
</dbReference>
<comment type="function">
    <text evidence="1">Removes C-terminal D-alanyl residues from sugar-peptide cell wall precursors.</text>
</comment>
<keyword evidence="7 17" id="KW-0732">Signal</keyword>
<keyword evidence="16" id="KW-1133">Transmembrane helix</keyword>
<dbReference type="PANTHER" id="PTHR21581">
    <property type="entry name" value="D-ALANYL-D-ALANINE CARBOXYPEPTIDASE"/>
    <property type="match status" value="1"/>
</dbReference>